<dbReference type="EMBL" id="JAPFFM010000004">
    <property type="protein sequence ID" value="KAJ6764186.1"/>
    <property type="molecule type" value="Genomic_DNA"/>
</dbReference>
<evidence type="ECO:0000313" key="1">
    <source>
        <dbReference type="EMBL" id="KAJ6764186.1"/>
    </source>
</evidence>
<gene>
    <name evidence="1" type="ORF">OIU74_023127</name>
</gene>
<proteinExistence type="predicted"/>
<dbReference type="Proteomes" id="UP001151752">
    <property type="component" value="Chromosome 12"/>
</dbReference>
<evidence type="ECO:0000313" key="2">
    <source>
        <dbReference type="Proteomes" id="UP001151752"/>
    </source>
</evidence>
<comment type="caution">
    <text evidence="1">The sequence shown here is derived from an EMBL/GenBank/DDBJ whole genome shotgun (WGS) entry which is preliminary data.</text>
</comment>
<reference evidence="1" key="1">
    <citation type="submission" date="2022-11" db="EMBL/GenBank/DDBJ databases">
        <authorList>
            <person name="Hyden B.L."/>
            <person name="Feng K."/>
            <person name="Yates T."/>
            <person name="Jawdy S."/>
            <person name="Smart L.B."/>
            <person name="Muchero W."/>
        </authorList>
    </citation>
    <scope>NUCLEOTIDE SEQUENCE</scope>
    <source>
        <tissue evidence="1">Shoot tip</tissue>
    </source>
</reference>
<sequence>MIVVWYGKVDIIVRRLCLVLILDELGLVVEMKSDSQGSRGNLMPSVPRSMRKVRYHQMKMGFNCLWRRKGSFLLLYGMRRKK</sequence>
<dbReference type="AlphaFoldDB" id="A0A9Q1AAS3"/>
<reference evidence="1" key="2">
    <citation type="journal article" date="2023" name="Int. J. Mol. Sci.">
        <title>De Novo Assembly and Annotation of 11 Diverse Shrub Willow (Salix) Genomes Reveals Novel Gene Organization in Sex-Linked Regions.</title>
        <authorList>
            <person name="Hyden B."/>
            <person name="Feng K."/>
            <person name="Yates T.B."/>
            <person name="Jawdy S."/>
            <person name="Cereghino C."/>
            <person name="Smart L.B."/>
            <person name="Muchero W."/>
        </authorList>
    </citation>
    <scope>NUCLEOTIDE SEQUENCE</scope>
    <source>
        <tissue evidence="1">Shoot tip</tissue>
    </source>
</reference>
<name>A0A9Q1AAS3_9ROSI</name>
<protein>
    <submittedName>
        <fullName evidence="1">Uncharacterized protein</fullName>
    </submittedName>
</protein>
<organism evidence="1 2">
    <name type="scientific">Salix koriyanagi</name>
    <dbReference type="NCBI Taxonomy" id="2511006"/>
    <lineage>
        <taxon>Eukaryota</taxon>
        <taxon>Viridiplantae</taxon>
        <taxon>Streptophyta</taxon>
        <taxon>Embryophyta</taxon>
        <taxon>Tracheophyta</taxon>
        <taxon>Spermatophyta</taxon>
        <taxon>Magnoliopsida</taxon>
        <taxon>eudicotyledons</taxon>
        <taxon>Gunneridae</taxon>
        <taxon>Pentapetalae</taxon>
        <taxon>rosids</taxon>
        <taxon>fabids</taxon>
        <taxon>Malpighiales</taxon>
        <taxon>Salicaceae</taxon>
        <taxon>Saliceae</taxon>
        <taxon>Salix</taxon>
    </lineage>
</organism>
<keyword evidence="2" id="KW-1185">Reference proteome</keyword>
<accession>A0A9Q1AAS3</accession>